<evidence type="ECO:0000256" key="7">
    <source>
        <dbReference type="SAM" id="Coils"/>
    </source>
</evidence>
<name>A0A6A6NS73_9PEZI</name>
<dbReference type="PANTHER" id="PTHR48417">
    <property type="entry name" value="ATP SYNTHASE F1 SUBUNIT EPSILON"/>
    <property type="match status" value="1"/>
</dbReference>
<feature type="region of interest" description="Disordered" evidence="8">
    <location>
        <begin position="26"/>
        <end position="51"/>
    </location>
</feature>
<evidence type="ECO:0000256" key="4">
    <source>
        <dbReference type="ARBA" id="ARBA00023054"/>
    </source>
</evidence>
<evidence type="ECO:0000256" key="3">
    <source>
        <dbReference type="ARBA" id="ARBA00022946"/>
    </source>
</evidence>
<evidence type="ECO:0000313" key="9">
    <source>
        <dbReference type="EMBL" id="KAF2454615.1"/>
    </source>
</evidence>
<sequence>MLRAASVARAFSPVVASRRALSTSARLMSAGDTGSGFSRPGGERSGDAYTRREKANEDLYIKEEEKRKLMQLKEKITAQRKHMDELEKHIDDLTKEQGGEQH</sequence>
<evidence type="ECO:0000313" key="10">
    <source>
        <dbReference type="Proteomes" id="UP000799766"/>
    </source>
</evidence>
<dbReference type="AlphaFoldDB" id="A0A6A6NS73"/>
<keyword evidence="4 7" id="KW-0175">Coiled coil</keyword>
<dbReference type="OrthoDB" id="5532350at2759"/>
<accession>A0A6A6NS73</accession>
<dbReference type="Proteomes" id="UP000799766">
    <property type="component" value="Unassembled WGS sequence"/>
</dbReference>
<proteinExistence type="inferred from homology"/>
<evidence type="ECO:0000256" key="5">
    <source>
        <dbReference type="ARBA" id="ARBA00023128"/>
    </source>
</evidence>
<organism evidence="9 10">
    <name type="scientific">Lineolata rhizophorae</name>
    <dbReference type="NCBI Taxonomy" id="578093"/>
    <lineage>
        <taxon>Eukaryota</taxon>
        <taxon>Fungi</taxon>
        <taxon>Dikarya</taxon>
        <taxon>Ascomycota</taxon>
        <taxon>Pezizomycotina</taxon>
        <taxon>Dothideomycetes</taxon>
        <taxon>Dothideomycetes incertae sedis</taxon>
        <taxon>Lineolatales</taxon>
        <taxon>Lineolataceae</taxon>
        <taxon>Lineolata</taxon>
    </lineage>
</organism>
<keyword evidence="10" id="KW-1185">Reference proteome</keyword>
<reference evidence="9" key="1">
    <citation type="journal article" date="2020" name="Stud. Mycol.">
        <title>101 Dothideomycetes genomes: a test case for predicting lifestyles and emergence of pathogens.</title>
        <authorList>
            <person name="Haridas S."/>
            <person name="Albert R."/>
            <person name="Binder M."/>
            <person name="Bloem J."/>
            <person name="Labutti K."/>
            <person name="Salamov A."/>
            <person name="Andreopoulos B."/>
            <person name="Baker S."/>
            <person name="Barry K."/>
            <person name="Bills G."/>
            <person name="Bluhm B."/>
            <person name="Cannon C."/>
            <person name="Castanera R."/>
            <person name="Culley D."/>
            <person name="Daum C."/>
            <person name="Ezra D."/>
            <person name="Gonzalez J."/>
            <person name="Henrissat B."/>
            <person name="Kuo A."/>
            <person name="Liang C."/>
            <person name="Lipzen A."/>
            <person name="Lutzoni F."/>
            <person name="Magnuson J."/>
            <person name="Mondo S."/>
            <person name="Nolan M."/>
            <person name="Ohm R."/>
            <person name="Pangilinan J."/>
            <person name="Park H.-J."/>
            <person name="Ramirez L."/>
            <person name="Alfaro M."/>
            <person name="Sun H."/>
            <person name="Tritt A."/>
            <person name="Yoshinaga Y."/>
            <person name="Zwiers L.-H."/>
            <person name="Turgeon B."/>
            <person name="Goodwin S."/>
            <person name="Spatafora J."/>
            <person name="Crous P."/>
            <person name="Grigoriev I."/>
        </authorList>
    </citation>
    <scope>NUCLEOTIDE SEQUENCE</scope>
    <source>
        <strain evidence="9">ATCC 16933</strain>
    </source>
</reference>
<dbReference type="InterPro" id="IPR007648">
    <property type="entry name" value="ATPase_inhibitor_mt"/>
</dbReference>
<feature type="compositionally biased region" description="Basic and acidic residues" evidence="8">
    <location>
        <begin position="41"/>
        <end position="51"/>
    </location>
</feature>
<protein>
    <recommendedName>
        <fullName evidence="6">ATPase inhibitor, mitochondrial</fullName>
    </recommendedName>
</protein>
<keyword evidence="5" id="KW-0496">Mitochondrion</keyword>
<keyword evidence="3" id="KW-0809">Transit peptide</keyword>
<dbReference type="Pfam" id="PF04568">
    <property type="entry name" value="IATP"/>
    <property type="match status" value="1"/>
</dbReference>
<comment type="function">
    <text evidence="6">Inhibits the enzyme activity of ATPase.</text>
</comment>
<comment type="subcellular location">
    <subcellularLocation>
        <location evidence="1">Mitochondrion</location>
    </subcellularLocation>
</comment>
<comment type="similarity">
    <text evidence="2 6">Belongs to the ATPase inhibitor family.</text>
</comment>
<dbReference type="Gene3D" id="1.20.5.500">
    <property type="entry name" value="Single helix bin"/>
    <property type="match status" value="1"/>
</dbReference>
<dbReference type="PANTHER" id="PTHR48417:SF1">
    <property type="entry name" value="ATP SYNTHASE F1 SUBUNIT EPSILON"/>
    <property type="match status" value="1"/>
</dbReference>
<gene>
    <name evidence="9" type="ORF">BDY21DRAFT_366029</name>
</gene>
<evidence type="ECO:0000256" key="1">
    <source>
        <dbReference type="ARBA" id="ARBA00004173"/>
    </source>
</evidence>
<feature type="coiled-coil region" evidence="7">
    <location>
        <begin position="62"/>
        <end position="96"/>
    </location>
</feature>
<dbReference type="GO" id="GO:0005739">
    <property type="term" value="C:mitochondrion"/>
    <property type="evidence" value="ECO:0007669"/>
    <property type="project" value="UniProtKB-SubCell"/>
</dbReference>
<evidence type="ECO:0000256" key="8">
    <source>
        <dbReference type="SAM" id="MobiDB-lite"/>
    </source>
</evidence>
<evidence type="ECO:0000256" key="2">
    <source>
        <dbReference type="ARBA" id="ARBA00010901"/>
    </source>
</evidence>
<dbReference type="GO" id="GO:0042030">
    <property type="term" value="F:ATPase inhibitor activity"/>
    <property type="evidence" value="ECO:0007669"/>
    <property type="project" value="InterPro"/>
</dbReference>
<evidence type="ECO:0000256" key="6">
    <source>
        <dbReference type="RuleBase" id="RU368087"/>
    </source>
</evidence>
<dbReference type="EMBL" id="MU001690">
    <property type="protein sequence ID" value="KAF2454615.1"/>
    <property type="molecule type" value="Genomic_DNA"/>
</dbReference>